<evidence type="ECO:0000256" key="2">
    <source>
        <dbReference type="ARBA" id="ARBA00006787"/>
    </source>
</evidence>
<keyword evidence="6" id="KW-1185">Reference proteome</keyword>
<comment type="similarity">
    <text evidence="2">Belongs to the carotenoid oxygenase family.</text>
</comment>
<organism evidence="5 6">
    <name type="scientific">Orchesella dallaii</name>
    <dbReference type="NCBI Taxonomy" id="48710"/>
    <lineage>
        <taxon>Eukaryota</taxon>
        <taxon>Metazoa</taxon>
        <taxon>Ecdysozoa</taxon>
        <taxon>Arthropoda</taxon>
        <taxon>Hexapoda</taxon>
        <taxon>Collembola</taxon>
        <taxon>Entomobryomorpha</taxon>
        <taxon>Entomobryoidea</taxon>
        <taxon>Orchesellidae</taxon>
        <taxon>Orchesellinae</taxon>
        <taxon>Orchesella</taxon>
    </lineage>
</organism>
<evidence type="ECO:0000256" key="1">
    <source>
        <dbReference type="ARBA" id="ARBA00001954"/>
    </source>
</evidence>
<name>A0ABP1QVN5_9HEXA</name>
<dbReference type="PANTHER" id="PTHR10543">
    <property type="entry name" value="BETA-CAROTENE DIOXYGENASE"/>
    <property type="match status" value="1"/>
</dbReference>
<reference evidence="5 6" key="1">
    <citation type="submission" date="2024-08" db="EMBL/GenBank/DDBJ databases">
        <authorList>
            <person name="Cucini C."/>
            <person name="Frati F."/>
        </authorList>
    </citation>
    <scope>NUCLEOTIDE SEQUENCE [LARGE SCALE GENOMIC DNA]</scope>
</reference>
<evidence type="ECO:0000256" key="4">
    <source>
        <dbReference type="ARBA" id="ARBA00023004"/>
    </source>
</evidence>
<accession>A0ABP1QVN5</accession>
<comment type="cofactor">
    <cofactor evidence="1">
        <name>Fe(2+)</name>
        <dbReference type="ChEBI" id="CHEBI:29033"/>
    </cofactor>
</comment>
<dbReference type="EMBL" id="CAXLJM020000045">
    <property type="protein sequence ID" value="CAL8110510.1"/>
    <property type="molecule type" value="Genomic_DNA"/>
</dbReference>
<gene>
    <name evidence="5" type="ORF">ODALV1_LOCUS14313</name>
</gene>
<evidence type="ECO:0000256" key="3">
    <source>
        <dbReference type="ARBA" id="ARBA00022723"/>
    </source>
</evidence>
<dbReference type="Proteomes" id="UP001642540">
    <property type="component" value="Unassembled WGS sequence"/>
</dbReference>
<dbReference type="PANTHER" id="PTHR10543:SF132">
    <property type="entry name" value="BETA,BETA-CAROTENE 15,15'-DIOXYGENASE"/>
    <property type="match status" value="1"/>
</dbReference>
<evidence type="ECO:0000313" key="6">
    <source>
        <dbReference type="Proteomes" id="UP001642540"/>
    </source>
</evidence>
<protein>
    <recommendedName>
        <fullName evidence="7">Beta,beta-carotene 15,15'-monooxygenase</fullName>
    </recommendedName>
</protein>
<keyword evidence="3" id="KW-0479">Metal-binding</keyword>
<comment type="caution">
    <text evidence="5">The sequence shown here is derived from an EMBL/GenBank/DDBJ whole genome shotgun (WGS) entry which is preliminary data.</text>
</comment>
<proteinExistence type="inferred from homology"/>
<dbReference type="InterPro" id="IPR004294">
    <property type="entry name" value="Carotenoid_Oase"/>
</dbReference>
<dbReference type="Pfam" id="PF03055">
    <property type="entry name" value="RPE65"/>
    <property type="match status" value="1"/>
</dbReference>
<keyword evidence="4" id="KW-0408">Iron</keyword>
<evidence type="ECO:0000313" key="5">
    <source>
        <dbReference type="EMBL" id="CAL8110510.1"/>
    </source>
</evidence>
<sequence>MQKMDCGSVSFVYPTLTEILEPEEAQIEGTLPDWLHDSVYIRTGPGHFDFKDFSVNHFLDGYAILTRFQIDKNSIKYDRKYLQTDAYKKALIAQKPVIAEFGTKAHPDPTKNVLSRFIPSLMPEMSDNCNVCLFTIGNDLFAGADTCMFRKVDSKTLDCGEKYDTLKLFGLNIWSAHPLERDGFIYNIGTSFLRGLKYQIVKIPLPSEGETSEDALKKAKIICSISSRSALCASPCHSFGMTEKYIIFIEQPLIIVAKKMIAGILQKSCKRDYMEYRPEMKNKFHVVEKETGKLLKTEYLSADPFFFLHIVNCFEQGNELVMDMIAFPNANCIHIDLVDFRNGNEGPEHDLATTRRFVIPLIDFSEHKDGDIPEDTNLIRSVKTSATAINHKKVITLTCENLSESGLEVPIVHPNFRGKPYSIFYGGGPRTVGFYKNSLCKVDTRAKESILFRLAEHEFLGEPMFIPNPNGTEEDDGIIISCVTRAIPEEKSCLMFLDGKTMKEIARAEFHNFIPLAVHGIFLPNK</sequence>
<evidence type="ECO:0008006" key="7">
    <source>
        <dbReference type="Google" id="ProtNLM"/>
    </source>
</evidence>